<evidence type="ECO:0000259" key="1">
    <source>
        <dbReference type="Pfam" id="PF17921"/>
    </source>
</evidence>
<evidence type="ECO:0000313" key="2">
    <source>
        <dbReference type="EMBL" id="KAA3487818.1"/>
    </source>
</evidence>
<dbReference type="Proteomes" id="UP000325315">
    <property type="component" value="Unassembled WGS sequence"/>
</dbReference>
<name>A0A5B6X1W6_9ROSI</name>
<dbReference type="InterPro" id="IPR041588">
    <property type="entry name" value="Integrase_H2C2"/>
</dbReference>
<sequence>MSAQLDLSDDSSVLAELTAKSLFLQQISHNSRLSIHPGSTKMYHDLKQHYWWSDLRFTSRFWKKLQEALGTKLHFSTAFHPQTDTQFERII</sequence>
<dbReference type="EMBL" id="SMMG02000001">
    <property type="protein sequence ID" value="KAA3487818.1"/>
    <property type="molecule type" value="Genomic_DNA"/>
</dbReference>
<feature type="domain" description="Integrase zinc-binding" evidence="1">
    <location>
        <begin position="28"/>
        <end position="56"/>
    </location>
</feature>
<dbReference type="InterPro" id="IPR036397">
    <property type="entry name" value="RNaseH_sf"/>
</dbReference>
<accession>A0A5B6X1W6</accession>
<dbReference type="OrthoDB" id="1738613at2759"/>
<protein>
    <submittedName>
        <fullName evidence="2">Retrovirus-related Pol polyprotein from transposon 17.6</fullName>
    </submittedName>
</protein>
<proteinExistence type="predicted"/>
<dbReference type="AlphaFoldDB" id="A0A5B6X1W6"/>
<reference evidence="3" key="1">
    <citation type="journal article" date="2019" name="Plant Biotechnol. J.">
        <title>Genome sequencing of the Australian wild diploid species Gossypium australe highlights disease resistance and delayed gland morphogenesis.</title>
        <authorList>
            <person name="Cai Y."/>
            <person name="Cai X."/>
            <person name="Wang Q."/>
            <person name="Wang P."/>
            <person name="Zhang Y."/>
            <person name="Cai C."/>
            <person name="Xu Y."/>
            <person name="Wang K."/>
            <person name="Zhou Z."/>
            <person name="Wang C."/>
            <person name="Geng S."/>
            <person name="Li B."/>
            <person name="Dong Q."/>
            <person name="Hou Y."/>
            <person name="Wang H."/>
            <person name="Ai P."/>
            <person name="Liu Z."/>
            <person name="Yi F."/>
            <person name="Sun M."/>
            <person name="An G."/>
            <person name="Cheng J."/>
            <person name="Zhang Y."/>
            <person name="Shi Q."/>
            <person name="Xie Y."/>
            <person name="Shi X."/>
            <person name="Chang Y."/>
            <person name="Huang F."/>
            <person name="Chen Y."/>
            <person name="Hong S."/>
            <person name="Mi L."/>
            <person name="Sun Q."/>
            <person name="Zhang L."/>
            <person name="Zhou B."/>
            <person name="Peng R."/>
            <person name="Zhang X."/>
            <person name="Liu F."/>
        </authorList>
    </citation>
    <scope>NUCLEOTIDE SEQUENCE [LARGE SCALE GENOMIC DNA]</scope>
    <source>
        <strain evidence="3">cv. PA1801</strain>
    </source>
</reference>
<dbReference type="GO" id="GO:0003676">
    <property type="term" value="F:nucleic acid binding"/>
    <property type="evidence" value="ECO:0007669"/>
    <property type="project" value="InterPro"/>
</dbReference>
<organism evidence="2 3">
    <name type="scientific">Gossypium australe</name>
    <dbReference type="NCBI Taxonomy" id="47621"/>
    <lineage>
        <taxon>Eukaryota</taxon>
        <taxon>Viridiplantae</taxon>
        <taxon>Streptophyta</taxon>
        <taxon>Embryophyta</taxon>
        <taxon>Tracheophyta</taxon>
        <taxon>Spermatophyta</taxon>
        <taxon>Magnoliopsida</taxon>
        <taxon>eudicotyledons</taxon>
        <taxon>Gunneridae</taxon>
        <taxon>Pentapetalae</taxon>
        <taxon>rosids</taxon>
        <taxon>malvids</taxon>
        <taxon>Malvales</taxon>
        <taxon>Malvaceae</taxon>
        <taxon>Malvoideae</taxon>
        <taxon>Gossypium</taxon>
    </lineage>
</organism>
<dbReference type="SUPFAM" id="SSF53098">
    <property type="entry name" value="Ribonuclease H-like"/>
    <property type="match status" value="1"/>
</dbReference>
<dbReference type="InterPro" id="IPR012337">
    <property type="entry name" value="RNaseH-like_sf"/>
</dbReference>
<keyword evidence="3" id="KW-1185">Reference proteome</keyword>
<evidence type="ECO:0000313" key="3">
    <source>
        <dbReference type="Proteomes" id="UP000325315"/>
    </source>
</evidence>
<comment type="caution">
    <text evidence="2">The sequence shown here is derived from an EMBL/GenBank/DDBJ whole genome shotgun (WGS) entry which is preliminary data.</text>
</comment>
<gene>
    <name evidence="2" type="ORF">EPI10_031622</name>
</gene>
<dbReference type="Gene3D" id="3.30.420.10">
    <property type="entry name" value="Ribonuclease H-like superfamily/Ribonuclease H"/>
    <property type="match status" value="1"/>
</dbReference>
<dbReference type="Pfam" id="PF17921">
    <property type="entry name" value="Integrase_H2C2"/>
    <property type="match status" value="1"/>
</dbReference>